<dbReference type="InterPro" id="IPR024688">
    <property type="entry name" value="Mac_dom"/>
</dbReference>
<evidence type="ECO:0000256" key="3">
    <source>
        <dbReference type="ARBA" id="ARBA00023315"/>
    </source>
</evidence>
<dbReference type="AlphaFoldDB" id="A0A9W8AKS2"/>
<dbReference type="PANTHER" id="PTHR23416">
    <property type="entry name" value="SIALIC ACID SYNTHASE-RELATED"/>
    <property type="match status" value="1"/>
</dbReference>
<evidence type="ECO:0000256" key="1">
    <source>
        <dbReference type="ARBA" id="ARBA00007274"/>
    </source>
</evidence>
<evidence type="ECO:0000256" key="2">
    <source>
        <dbReference type="ARBA" id="ARBA00022679"/>
    </source>
</evidence>
<dbReference type="PANTHER" id="PTHR23416:SF23">
    <property type="entry name" value="ACETYLTRANSFERASE C18B11.09C-RELATED"/>
    <property type="match status" value="1"/>
</dbReference>
<dbReference type="GO" id="GO:0016407">
    <property type="term" value="F:acetyltransferase activity"/>
    <property type="evidence" value="ECO:0007669"/>
    <property type="project" value="InterPro"/>
</dbReference>
<organism evidence="5 6">
    <name type="scientific">Tieghemiomyces parasiticus</name>
    <dbReference type="NCBI Taxonomy" id="78921"/>
    <lineage>
        <taxon>Eukaryota</taxon>
        <taxon>Fungi</taxon>
        <taxon>Fungi incertae sedis</taxon>
        <taxon>Zoopagomycota</taxon>
        <taxon>Kickxellomycotina</taxon>
        <taxon>Dimargaritomycetes</taxon>
        <taxon>Dimargaritales</taxon>
        <taxon>Dimargaritaceae</taxon>
        <taxon>Tieghemiomyces</taxon>
    </lineage>
</organism>
<dbReference type="CDD" id="cd03357">
    <property type="entry name" value="LbH_MAT_GAT"/>
    <property type="match status" value="1"/>
</dbReference>
<dbReference type="Pfam" id="PF00132">
    <property type="entry name" value="Hexapep"/>
    <property type="match status" value="1"/>
</dbReference>
<dbReference type="InterPro" id="IPR018357">
    <property type="entry name" value="Hexapep_transf_CS"/>
</dbReference>
<dbReference type="SMART" id="SM01266">
    <property type="entry name" value="Mac"/>
    <property type="match status" value="1"/>
</dbReference>
<dbReference type="OrthoDB" id="25818at2759"/>
<gene>
    <name evidence="5" type="ORF">IWQ60_000929</name>
</gene>
<proteinExistence type="inferred from homology"/>
<sequence length="197" mass="21488">MATHKERMLRGEDYMGNDPKLVAERCEAHRLCVEHEQKFLDEPERARLLGALLGKSDATSFIHPPFHCDYGYNIRVGKNFYMNAFGTILDCATVDIGDNVMMGPQVQIYTAGHPTDPVKRGTLLEWAKPIRIGNDVWIGGGAIILPGVTIGDGVTVAAGSVVTKDVPSYVVVAGNPARVIKQLKQEEEGADVAVQKE</sequence>
<evidence type="ECO:0000313" key="6">
    <source>
        <dbReference type="Proteomes" id="UP001150569"/>
    </source>
</evidence>
<dbReference type="InterPro" id="IPR051159">
    <property type="entry name" value="Hexapeptide_acetyltransf"/>
</dbReference>
<dbReference type="Proteomes" id="UP001150569">
    <property type="component" value="Unassembled WGS sequence"/>
</dbReference>
<feature type="domain" description="Maltose/galactoside acetyltransferase" evidence="4">
    <location>
        <begin position="5"/>
        <end position="58"/>
    </location>
</feature>
<keyword evidence="6" id="KW-1185">Reference proteome</keyword>
<keyword evidence="2" id="KW-0808">Transferase</keyword>
<reference evidence="5" key="1">
    <citation type="submission" date="2022-07" db="EMBL/GenBank/DDBJ databases">
        <title>Phylogenomic reconstructions and comparative analyses of Kickxellomycotina fungi.</title>
        <authorList>
            <person name="Reynolds N.K."/>
            <person name="Stajich J.E."/>
            <person name="Barry K."/>
            <person name="Grigoriev I.V."/>
            <person name="Crous P."/>
            <person name="Smith M.E."/>
        </authorList>
    </citation>
    <scope>NUCLEOTIDE SEQUENCE</scope>
    <source>
        <strain evidence="5">RSA 861</strain>
    </source>
</reference>
<dbReference type="Gene3D" id="2.160.10.10">
    <property type="entry name" value="Hexapeptide repeat proteins"/>
    <property type="match status" value="1"/>
</dbReference>
<accession>A0A9W8AKS2</accession>
<name>A0A9W8AKS2_9FUNG</name>
<dbReference type="InterPro" id="IPR011004">
    <property type="entry name" value="Trimer_LpxA-like_sf"/>
</dbReference>
<comment type="caution">
    <text evidence="5">The sequence shown here is derived from an EMBL/GenBank/DDBJ whole genome shotgun (WGS) entry which is preliminary data.</text>
</comment>
<dbReference type="InterPro" id="IPR001451">
    <property type="entry name" value="Hexapep"/>
</dbReference>
<dbReference type="GO" id="GO:0008374">
    <property type="term" value="F:O-acyltransferase activity"/>
    <property type="evidence" value="ECO:0007669"/>
    <property type="project" value="TreeGrafter"/>
</dbReference>
<keyword evidence="3" id="KW-0012">Acyltransferase</keyword>
<dbReference type="SUPFAM" id="SSF51161">
    <property type="entry name" value="Trimeric LpxA-like enzymes"/>
    <property type="match status" value="1"/>
</dbReference>
<dbReference type="Pfam" id="PF12464">
    <property type="entry name" value="Mac"/>
    <property type="match status" value="1"/>
</dbReference>
<dbReference type="PROSITE" id="PS00101">
    <property type="entry name" value="HEXAPEP_TRANSFERASES"/>
    <property type="match status" value="1"/>
</dbReference>
<protein>
    <recommendedName>
        <fullName evidence="4">Maltose/galactoside acetyltransferase domain-containing protein</fullName>
    </recommendedName>
</protein>
<evidence type="ECO:0000313" key="5">
    <source>
        <dbReference type="EMBL" id="KAJ1929710.1"/>
    </source>
</evidence>
<comment type="similarity">
    <text evidence="1">Belongs to the transferase hexapeptide repeat family.</text>
</comment>
<dbReference type="EMBL" id="JANBPT010000026">
    <property type="protein sequence ID" value="KAJ1929710.1"/>
    <property type="molecule type" value="Genomic_DNA"/>
</dbReference>
<dbReference type="FunFam" id="2.160.10.10:FF:000025">
    <property type="entry name" value="Hexapeptide-repeat containing-acetyltransferase"/>
    <property type="match status" value="1"/>
</dbReference>
<evidence type="ECO:0000259" key="4">
    <source>
        <dbReference type="SMART" id="SM01266"/>
    </source>
</evidence>